<accession>A0A8J2PK53</accession>
<evidence type="ECO:0000259" key="2">
    <source>
        <dbReference type="Pfam" id="PF16064"/>
    </source>
</evidence>
<dbReference type="Proteomes" id="UP000708208">
    <property type="component" value="Unassembled WGS sequence"/>
</dbReference>
<evidence type="ECO:0000313" key="3">
    <source>
        <dbReference type="EMBL" id="CAG7817019.1"/>
    </source>
</evidence>
<reference evidence="3" key="1">
    <citation type="submission" date="2021-06" db="EMBL/GenBank/DDBJ databases">
        <authorList>
            <person name="Hodson N. C."/>
            <person name="Mongue J. A."/>
            <person name="Jaron S. K."/>
        </authorList>
    </citation>
    <scope>NUCLEOTIDE SEQUENCE</scope>
</reference>
<name>A0A8J2PK53_9HEXA</name>
<feature type="compositionally biased region" description="Acidic residues" evidence="1">
    <location>
        <begin position="426"/>
        <end position="438"/>
    </location>
</feature>
<evidence type="ECO:0000256" key="1">
    <source>
        <dbReference type="SAM" id="MobiDB-lite"/>
    </source>
</evidence>
<proteinExistence type="predicted"/>
<feature type="region of interest" description="Disordered" evidence="1">
    <location>
        <begin position="408"/>
        <end position="438"/>
    </location>
</feature>
<dbReference type="InterPro" id="IPR032071">
    <property type="entry name" value="DUF4806"/>
</dbReference>
<dbReference type="EMBL" id="CAJVCH010384996">
    <property type="protein sequence ID" value="CAG7817019.1"/>
    <property type="molecule type" value="Genomic_DNA"/>
</dbReference>
<dbReference type="OrthoDB" id="8939517at2759"/>
<protein>
    <recommendedName>
        <fullName evidence="2">DUF4806 domain-containing protein</fullName>
    </recommendedName>
</protein>
<gene>
    <name evidence="3" type="ORF">AFUS01_LOCUS27608</name>
</gene>
<sequence>MNEYLNADEKVMSYNLMDYEEREDDSEQQAGEEDPTVYRNLISTRSALQHMEELKIWKLVLLEQRCYGSAFIGLSPTSANCWSTTIGPVLANFNKFWWCFTGTGVDPSNRNRHYDYKNGRKFADRASNSDEVELTENEVIDGDQRILRNKTVKKKYYIPPLIQINNSSDDQILSTSFSLGNSDETSCIEELNIFQSESTNCNILVDPVNEHSTTQNQTETTATADTINLNQGVPNLFVESTSKLDELLLEFQNFPKEFHNFEKVTLDKLVKLTKEVEHISRQVSRNSSHDESGLELPSGITFPMQAKKNSAILNNWLINSENQLRLVTYLKGIGGSDHKDCVRRILDRVFSGELAIQVNYSGAHGKIAFKNHRLYKCVIGALRFESTVKPTEVEINHWIQKWFGGAGDRNRGRAATANKSSKEPPEIDSSEEDTASHD</sequence>
<dbReference type="PANTHER" id="PTHR34153">
    <property type="entry name" value="SI:CH211-262H13.3-RELATED-RELATED"/>
    <property type="match status" value="1"/>
</dbReference>
<dbReference type="AlphaFoldDB" id="A0A8J2PK53"/>
<evidence type="ECO:0000313" key="4">
    <source>
        <dbReference type="Proteomes" id="UP000708208"/>
    </source>
</evidence>
<comment type="caution">
    <text evidence="3">The sequence shown here is derived from an EMBL/GenBank/DDBJ whole genome shotgun (WGS) entry which is preliminary data.</text>
</comment>
<organism evidence="3 4">
    <name type="scientific">Allacma fusca</name>
    <dbReference type="NCBI Taxonomy" id="39272"/>
    <lineage>
        <taxon>Eukaryota</taxon>
        <taxon>Metazoa</taxon>
        <taxon>Ecdysozoa</taxon>
        <taxon>Arthropoda</taxon>
        <taxon>Hexapoda</taxon>
        <taxon>Collembola</taxon>
        <taxon>Symphypleona</taxon>
        <taxon>Sminthuridae</taxon>
        <taxon>Allacma</taxon>
    </lineage>
</organism>
<feature type="domain" description="DUF4806" evidence="2">
    <location>
        <begin position="299"/>
        <end position="380"/>
    </location>
</feature>
<dbReference type="Pfam" id="PF16064">
    <property type="entry name" value="DUF4806"/>
    <property type="match status" value="1"/>
</dbReference>
<dbReference type="PANTHER" id="PTHR34153:SF2">
    <property type="entry name" value="SI:CH211-262H13.3-RELATED"/>
    <property type="match status" value="1"/>
</dbReference>
<keyword evidence="4" id="KW-1185">Reference proteome</keyword>